<evidence type="ECO:0000313" key="8">
    <source>
        <dbReference type="Proteomes" id="UP000504603"/>
    </source>
</evidence>
<dbReference type="GO" id="GO:0003700">
    <property type="term" value="F:DNA-binding transcription factor activity"/>
    <property type="evidence" value="ECO:0007669"/>
    <property type="project" value="InterPro"/>
</dbReference>
<dbReference type="InterPro" id="IPR036638">
    <property type="entry name" value="HLH_DNA-bd_sf"/>
</dbReference>
<dbReference type="FunFam" id="4.10.280.10:FF:000046">
    <property type="entry name" value="Transcription factor bHLH83"/>
    <property type="match status" value="1"/>
</dbReference>
<dbReference type="InterPro" id="IPR045843">
    <property type="entry name" value="IND-like"/>
</dbReference>
<keyword evidence="5" id="KW-0539">Nucleus</keyword>
<keyword evidence="4" id="KW-0804">Transcription</keyword>
<dbReference type="PANTHER" id="PTHR45914:SF59">
    <property type="entry name" value="TRANSCRIPTION FACTOR BHLH83-LIKE"/>
    <property type="match status" value="1"/>
</dbReference>
<evidence type="ECO:0000256" key="4">
    <source>
        <dbReference type="ARBA" id="ARBA00023163"/>
    </source>
</evidence>
<evidence type="ECO:0000313" key="9">
    <source>
        <dbReference type="RefSeq" id="XP_022141631.1"/>
    </source>
</evidence>
<dbReference type="OrthoDB" id="687495at2759"/>
<dbReference type="SUPFAM" id="SSF47459">
    <property type="entry name" value="HLH, helix-loop-helix DNA-binding domain"/>
    <property type="match status" value="1"/>
</dbReference>
<feature type="domain" description="BHLH" evidence="7">
    <location>
        <begin position="185"/>
        <end position="234"/>
    </location>
</feature>
<feature type="compositionally biased region" description="Polar residues" evidence="6">
    <location>
        <begin position="23"/>
        <end position="36"/>
    </location>
</feature>
<feature type="region of interest" description="Disordered" evidence="6">
    <location>
        <begin position="23"/>
        <end position="43"/>
    </location>
</feature>
<organism evidence="8 9">
    <name type="scientific">Momordica charantia</name>
    <name type="common">Bitter gourd</name>
    <name type="synonym">Balsam pear</name>
    <dbReference type="NCBI Taxonomy" id="3673"/>
    <lineage>
        <taxon>Eukaryota</taxon>
        <taxon>Viridiplantae</taxon>
        <taxon>Streptophyta</taxon>
        <taxon>Embryophyta</taxon>
        <taxon>Tracheophyta</taxon>
        <taxon>Spermatophyta</taxon>
        <taxon>Magnoliopsida</taxon>
        <taxon>eudicotyledons</taxon>
        <taxon>Gunneridae</taxon>
        <taxon>Pentapetalae</taxon>
        <taxon>rosids</taxon>
        <taxon>fabids</taxon>
        <taxon>Cucurbitales</taxon>
        <taxon>Cucurbitaceae</taxon>
        <taxon>Momordiceae</taxon>
        <taxon>Momordica</taxon>
    </lineage>
</organism>
<name>A0A6J1CJS8_MOMCH</name>
<dbReference type="SMART" id="SM00353">
    <property type="entry name" value="HLH"/>
    <property type="match status" value="1"/>
</dbReference>
<dbReference type="Proteomes" id="UP000504603">
    <property type="component" value="Unplaced"/>
</dbReference>
<evidence type="ECO:0000256" key="1">
    <source>
        <dbReference type="ARBA" id="ARBA00004123"/>
    </source>
</evidence>
<feature type="compositionally biased region" description="Basic residues" evidence="6">
    <location>
        <begin position="171"/>
        <end position="180"/>
    </location>
</feature>
<dbReference type="GeneID" id="111011939"/>
<dbReference type="PANTHER" id="PTHR45914">
    <property type="entry name" value="TRANSCRIPTION FACTOR HEC3-RELATED"/>
    <property type="match status" value="1"/>
</dbReference>
<protein>
    <submittedName>
        <fullName evidence="9">Transcription factor bHLH086</fullName>
    </submittedName>
</protein>
<dbReference type="Pfam" id="PF00010">
    <property type="entry name" value="HLH"/>
    <property type="match status" value="1"/>
</dbReference>
<dbReference type="GO" id="GO:0048766">
    <property type="term" value="P:root hair initiation"/>
    <property type="evidence" value="ECO:0007669"/>
    <property type="project" value="UniProtKB-ARBA"/>
</dbReference>
<dbReference type="GO" id="GO:0005634">
    <property type="term" value="C:nucleus"/>
    <property type="evidence" value="ECO:0007669"/>
    <property type="project" value="UniProtKB-SubCell"/>
</dbReference>
<dbReference type="AlphaFoldDB" id="A0A6J1CJS8"/>
<dbReference type="CDD" id="cd11454">
    <property type="entry name" value="bHLH_AtIND_like"/>
    <property type="match status" value="1"/>
</dbReference>
<sequence length="282" mass="31369">MALANSAVQEVDGMKTLAMATHENPNSNSVFRNPSYQLDHHHHHQGSQSLINFKCGIDNLLHKNNNNNNESLLSFEPQDTFHWVDQQQRLMDDPNCSFQTATNYSPSKDNNKTAAGDNHNDGSSVYEWLYSEPTSSVSDAIHEAEAAQEIANQKRSLMVESSGGVCKKRCTSATTKKQKPKSSAAAKDPQSIAAKNRRERISERLKILQELVPNGSKVDLVTMLEKAISYVKFLQLQVKILATDEFWPVQGGKVPDISQVKEAIDVILSSQRERSSSSISEK</sequence>
<reference evidence="9" key="1">
    <citation type="submission" date="2025-08" db="UniProtKB">
        <authorList>
            <consortium name="RefSeq"/>
        </authorList>
    </citation>
    <scope>IDENTIFICATION</scope>
    <source>
        <strain evidence="9">OHB3-1</strain>
    </source>
</reference>
<feature type="compositionally biased region" description="Low complexity" evidence="6">
    <location>
        <begin position="181"/>
        <end position="191"/>
    </location>
</feature>
<evidence type="ECO:0000256" key="6">
    <source>
        <dbReference type="SAM" id="MobiDB-lite"/>
    </source>
</evidence>
<feature type="compositionally biased region" description="Polar residues" evidence="6">
    <location>
        <begin position="96"/>
        <end position="108"/>
    </location>
</feature>
<dbReference type="GO" id="GO:0046983">
    <property type="term" value="F:protein dimerization activity"/>
    <property type="evidence" value="ECO:0007669"/>
    <property type="project" value="InterPro"/>
</dbReference>
<dbReference type="InterPro" id="IPR011598">
    <property type="entry name" value="bHLH_dom"/>
</dbReference>
<dbReference type="GO" id="GO:0003677">
    <property type="term" value="F:DNA binding"/>
    <property type="evidence" value="ECO:0007669"/>
    <property type="project" value="UniProtKB-KW"/>
</dbReference>
<proteinExistence type="predicted"/>
<evidence type="ECO:0000259" key="7">
    <source>
        <dbReference type="PROSITE" id="PS50888"/>
    </source>
</evidence>
<feature type="region of interest" description="Disordered" evidence="6">
    <location>
        <begin position="171"/>
        <end position="196"/>
    </location>
</feature>
<comment type="subcellular location">
    <subcellularLocation>
        <location evidence="1">Nucleus</location>
    </subcellularLocation>
</comment>
<feature type="region of interest" description="Disordered" evidence="6">
    <location>
        <begin position="94"/>
        <end position="120"/>
    </location>
</feature>
<accession>A0A6J1CJS8</accession>
<dbReference type="PROSITE" id="PS50888">
    <property type="entry name" value="BHLH"/>
    <property type="match status" value="1"/>
</dbReference>
<gene>
    <name evidence="9" type="primary">LOC111011939</name>
</gene>
<keyword evidence="2" id="KW-0805">Transcription regulation</keyword>
<evidence type="ECO:0000256" key="3">
    <source>
        <dbReference type="ARBA" id="ARBA00023125"/>
    </source>
</evidence>
<keyword evidence="8" id="KW-1185">Reference proteome</keyword>
<dbReference type="KEGG" id="mcha:111011939"/>
<keyword evidence="3" id="KW-0238">DNA-binding</keyword>
<dbReference type="Gene3D" id="4.10.280.10">
    <property type="entry name" value="Helix-loop-helix DNA-binding domain"/>
    <property type="match status" value="1"/>
</dbReference>
<evidence type="ECO:0000256" key="2">
    <source>
        <dbReference type="ARBA" id="ARBA00023015"/>
    </source>
</evidence>
<evidence type="ECO:0000256" key="5">
    <source>
        <dbReference type="ARBA" id="ARBA00023242"/>
    </source>
</evidence>
<dbReference type="RefSeq" id="XP_022141631.1">
    <property type="nucleotide sequence ID" value="XM_022285939.1"/>
</dbReference>